<evidence type="ECO:0000313" key="1">
    <source>
        <dbReference type="EMBL" id="KIH75663.1"/>
    </source>
</evidence>
<dbReference type="SUPFAM" id="SSF53756">
    <property type="entry name" value="UDP-Glycosyltransferase/glycogen phosphorylase"/>
    <property type="match status" value="1"/>
</dbReference>
<sequence>MPKIRYYISGHGLGHASRSCQIINTLRRRHGDIAVEVVSDAHEWFFRSFLDPSVSLRRAQLDIGVLQLDSLRMQEAQTLTAYREFLPQRQLLAAAEAASLRAERVSLVAADIPPLALAAARQAGIPGIGIANFTWEWIYADLVARYGGFDDVLTSVREDYRQASGYLRLPFHGPFPEEVPSEELPLVARSARLSRAQVREHLALAPDQRLALISFGGFGLADFDFSALARLRDWVFVSEAGLSTEAPNILTLPPDTLAYPDLVGAADVVVTKPGYGIVSEAIVNGTAVLYTSRGAFCEQALLVAGLERYARARGISNEKLLRGDWGEDLEALLRQPLPTATLACNGDQIAADRLATLAREPGTFA</sequence>
<dbReference type="RefSeq" id="WP_040100779.1">
    <property type="nucleotide sequence ID" value="NZ_JWJD01000008.1"/>
</dbReference>
<comment type="caution">
    <text evidence="1">The sequence shown here is derived from an EMBL/GenBank/DDBJ whole genome shotgun (WGS) entry which is preliminary data.</text>
</comment>
<keyword evidence="2" id="KW-1185">Reference proteome</keyword>
<gene>
    <name evidence="1" type="ORF">GFER_15130</name>
</gene>
<evidence type="ECO:0008006" key="3">
    <source>
        <dbReference type="Google" id="ProtNLM"/>
    </source>
</evidence>
<reference evidence="1 2" key="1">
    <citation type="submission" date="2014-12" db="EMBL/GenBank/DDBJ databases">
        <title>Genomes of Geoalkalibacter ferrihydriticus and Geoalkalibacter subterraneus, two haloalkaliphilic metal-reducing members of the Geobacteraceae.</title>
        <authorList>
            <person name="Badalamenti J.P."/>
            <person name="Torres C.I."/>
            <person name="Krajmalnik-Brown R."/>
            <person name="Bond D.R."/>
        </authorList>
    </citation>
    <scope>NUCLEOTIDE SEQUENCE [LARGE SCALE GENOMIC DNA]</scope>
    <source>
        <strain evidence="1 2">DSM 17813</strain>
    </source>
</reference>
<accession>A0A0C2EAS8</accession>
<proteinExistence type="predicted"/>
<protein>
    <recommendedName>
        <fullName evidence="3">Glycosyl transferase family 28 C-terminal domain-containing protein</fullName>
    </recommendedName>
</protein>
<dbReference type="PANTHER" id="PTHR38134:SF2">
    <property type="entry name" value="GALACTOKINASE"/>
    <property type="match status" value="1"/>
</dbReference>
<organism evidence="1 2">
    <name type="scientific">Geoalkalibacter ferrihydriticus DSM 17813</name>
    <dbReference type="NCBI Taxonomy" id="1121915"/>
    <lineage>
        <taxon>Bacteria</taxon>
        <taxon>Pseudomonadati</taxon>
        <taxon>Thermodesulfobacteriota</taxon>
        <taxon>Desulfuromonadia</taxon>
        <taxon>Desulfuromonadales</taxon>
        <taxon>Geoalkalibacteraceae</taxon>
        <taxon>Geoalkalibacter</taxon>
    </lineage>
</organism>
<dbReference type="AlphaFoldDB" id="A0A0C2EAS8"/>
<evidence type="ECO:0000313" key="2">
    <source>
        <dbReference type="Proteomes" id="UP000035068"/>
    </source>
</evidence>
<dbReference type="Proteomes" id="UP000035068">
    <property type="component" value="Unassembled WGS sequence"/>
</dbReference>
<dbReference type="EMBL" id="JWJD01000008">
    <property type="protein sequence ID" value="KIH75663.1"/>
    <property type="molecule type" value="Genomic_DNA"/>
</dbReference>
<dbReference type="PANTHER" id="PTHR38134">
    <property type="entry name" value="SLR1395 PROTEIN"/>
    <property type="match status" value="1"/>
</dbReference>
<dbReference type="InterPro" id="IPR053205">
    <property type="entry name" value="GHMP_kinase_L-arabinokinase"/>
</dbReference>
<name>A0A0C2EAS8_9BACT</name>